<accession>A0A543BPD1</accession>
<proteinExistence type="predicted"/>
<comment type="caution">
    <text evidence="2">The sequence shown here is derived from an EMBL/GenBank/DDBJ whole genome shotgun (WGS) entry which is preliminary data.</text>
</comment>
<evidence type="ECO:0000256" key="1">
    <source>
        <dbReference type="SAM" id="Phobius"/>
    </source>
</evidence>
<gene>
    <name evidence="2" type="ORF">FB560_2343</name>
</gene>
<dbReference type="AlphaFoldDB" id="A0A543BPD1"/>
<organism evidence="2 3">
    <name type="scientific">Microbacterium saperdae</name>
    <dbReference type="NCBI Taxonomy" id="69368"/>
    <lineage>
        <taxon>Bacteria</taxon>
        <taxon>Bacillati</taxon>
        <taxon>Actinomycetota</taxon>
        <taxon>Actinomycetes</taxon>
        <taxon>Micrococcales</taxon>
        <taxon>Microbacteriaceae</taxon>
        <taxon>Microbacterium</taxon>
    </lineage>
</organism>
<keyword evidence="1" id="KW-1133">Transmembrane helix</keyword>
<evidence type="ECO:0000313" key="3">
    <source>
        <dbReference type="Proteomes" id="UP000317209"/>
    </source>
</evidence>
<sequence length="647" mass="67454">MVGIDDMHQLIQNHAKSSTHGFRLTAQCRPTVERRPAPGDCQPSLSIRPPVANGSCLNAQMSDGRLPVRRRWIGWTIGIFVALLVIAIGWVVVRGIGAVNDLQQVAKDSSRLKASIAAADLDGAEPIARSIAHHAQSAHALTSDPVWQAFGVLPWIGPNFRAVSEVAEIADDVADNALTPLLSVAGEFDLAGLGFAGGAIDLAPFAAIEAPLGEASATLSAAQQQALRIDDDATVRPLADAVKEMRSTVSQAASAIGALHGASVLLPTMLGGEGPRNYVLAMQNNAELRSSGGIIGSTALLHAENGKITLQRQASTPDFPVLDAPLPLSDTTVALFEDRPGRYLQNITSIPDFSEAGPTIAARWEGRFGGTVDGVIAVDTVVAANLMKATGDITFGSFTATPETIVSILLSEIYATIPDPRIQDEVFAQAASALFGAALSGGDPQALIGSLAESSDQGRIRIWSAHEDEQSVLAASSLGGTVPSDTADATYVGVLLNDTTGGKMDYYTAASITTAVGTCDGEPTTQLRVTWTNDAPADAATSLPAYVTANGWYGVPAGSVRTLIALYGPQGATPSHIDRDGAEEGVQTAMLDGRPVVQHEVLLAPGESTTITIEFQGTGAGERLTQVLHTPMIDTPKTTREKLLCAS</sequence>
<reference evidence="2 3" key="1">
    <citation type="submission" date="2019-06" db="EMBL/GenBank/DDBJ databases">
        <title>Sequencing the genomes of 1000 actinobacteria strains.</title>
        <authorList>
            <person name="Klenk H.-P."/>
        </authorList>
    </citation>
    <scope>NUCLEOTIDE SEQUENCE [LARGE SCALE GENOMIC DNA]</scope>
    <source>
        <strain evidence="2 3">DSM 20169</strain>
    </source>
</reference>
<dbReference type="Proteomes" id="UP000317209">
    <property type="component" value="Unassembled WGS sequence"/>
</dbReference>
<keyword evidence="3" id="KW-1185">Reference proteome</keyword>
<name>A0A543BPD1_9MICO</name>
<protein>
    <submittedName>
        <fullName evidence="2">Uncharacterized protein DUF4012</fullName>
    </submittedName>
</protein>
<dbReference type="InterPro" id="IPR025101">
    <property type="entry name" value="DUF4012"/>
</dbReference>
<keyword evidence="1" id="KW-0472">Membrane</keyword>
<feature type="transmembrane region" description="Helical" evidence="1">
    <location>
        <begin position="72"/>
        <end position="93"/>
    </location>
</feature>
<dbReference type="Pfam" id="PF13196">
    <property type="entry name" value="DUF4012"/>
    <property type="match status" value="1"/>
</dbReference>
<evidence type="ECO:0000313" key="2">
    <source>
        <dbReference type="EMBL" id="TQL86680.1"/>
    </source>
</evidence>
<keyword evidence="1" id="KW-0812">Transmembrane</keyword>
<dbReference type="EMBL" id="VFOX01000001">
    <property type="protein sequence ID" value="TQL86680.1"/>
    <property type="molecule type" value="Genomic_DNA"/>
</dbReference>